<dbReference type="Pfam" id="PF00612">
    <property type="entry name" value="IQ"/>
    <property type="match status" value="3"/>
</dbReference>
<evidence type="ECO:0000313" key="1">
    <source>
        <dbReference type="EMBL" id="KAG7503524.1"/>
    </source>
</evidence>
<name>A0AAV6RGE9_SOLSE</name>
<accession>A0AAV6RGE9</accession>
<dbReference type="PANTHER" id="PTHR15673:SF2">
    <property type="entry name" value="IQ CALMODULIN-BINDING MOTIF-CONTAINING PROTEIN 1"/>
    <property type="match status" value="1"/>
</dbReference>
<dbReference type="InterPro" id="IPR000048">
    <property type="entry name" value="IQ_motif_EF-hand-BS"/>
</dbReference>
<dbReference type="GO" id="GO:0005929">
    <property type="term" value="C:cilium"/>
    <property type="evidence" value="ECO:0007669"/>
    <property type="project" value="TreeGrafter"/>
</dbReference>
<organism evidence="1 2">
    <name type="scientific">Solea senegalensis</name>
    <name type="common">Senegalese sole</name>
    <dbReference type="NCBI Taxonomy" id="28829"/>
    <lineage>
        <taxon>Eukaryota</taxon>
        <taxon>Metazoa</taxon>
        <taxon>Chordata</taxon>
        <taxon>Craniata</taxon>
        <taxon>Vertebrata</taxon>
        <taxon>Euteleostomi</taxon>
        <taxon>Actinopterygii</taxon>
        <taxon>Neopterygii</taxon>
        <taxon>Teleostei</taxon>
        <taxon>Neoteleostei</taxon>
        <taxon>Acanthomorphata</taxon>
        <taxon>Carangaria</taxon>
        <taxon>Pleuronectiformes</taxon>
        <taxon>Pleuronectoidei</taxon>
        <taxon>Soleidae</taxon>
        <taxon>Solea</taxon>
    </lineage>
</organism>
<sequence length="617" mass="69677">MSRCCSNRSASSLLRTAHLAIKPMEGRLESVQELKTQLEETDVTLGQKIKLLNSAINRALHTDTVALTRVTSELYHSGVLRHCVQDVLSLDGRRLQGHWSSASTLAQLTSSCCAAVDPGDHWEAFHTLFLPSVIDGLLSLAAQMMMMRTTSQGSEGVSMFRTVMDSVSQLLTAHAQLTSQVLSCVHYEHIQMCDDVTVSLMCINMWLQTCSVSRNFLSSLSDDSILLLLNEAVGHLAVSADSAVGGASVRLLLLMSSQLHVLPLLLSFRGLDNLLDKDWRGRGFDQDVDQLIKLMESHRGRISPSQESSERVRAACVIQAAWRSHQTRRRVKSLSRAVSSLQRSFRARRRQQQQQEEAQKWEEELKYQVCLRRKQARRAFHEKQRKLLQLLPPGQVQSYLSECERCAAVRIQSLWRGFRDRRLFTNTYRRSLRERRAATTLQRAVRRFLQRRRVAKAPPTTALWLGHRGLTDSSRAELKAQVEEYVAAHPSSCVSREECERLHVDVQLLLQTELQREGERRREEQRREALLAHTHTLLEQLREAPPLSVVTATVADSFLSPSGIIAARARDSHNALLQETRLPWWRTLGEAEDTLGPTLPLVELEAELGGLFVGGTV</sequence>
<evidence type="ECO:0000313" key="2">
    <source>
        <dbReference type="Proteomes" id="UP000693946"/>
    </source>
</evidence>
<dbReference type="InterPro" id="IPR028765">
    <property type="entry name" value="IQCB1"/>
</dbReference>
<dbReference type="GO" id="GO:0005516">
    <property type="term" value="F:calmodulin binding"/>
    <property type="evidence" value="ECO:0007669"/>
    <property type="project" value="InterPro"/>
</dbReference>
<dbReference type="SMART" id="SM00015">
    <property type="entry name" value="IQ"/>
    <property type="match status" value="3"/>
</dbReference>
<dbReference type="CDD" id="cd23767">
    <property type="entry name" value="IQCD"/>
    <property type="match status" value="2"/>
</dbReference>
<dbReference type="PROSITE" id="PS50096">
    <property type="entry name" value="IQ"/>
    <property type="match status" value="2"/>
</dbReference>
<dbReference type="Proteomes" id="UP000693946">
    <property type="component" value="Linkage Group LG2"/>
</dbReference>
<comment type="caution">
    <text evidence="1">The sequence shown here is derived from an EMBL/GenBank/DDBJ whole genome shotgun (WGS) entry which is preliminary data.</text>
</comment>
<dbReference type="AlphaFoldDB" id="A0AAV6RGE9"/>
<dbReference type="EMBL" id="JAGKHQ010000012">
    <property type="protein sequence ID" value="KAG7503524.1"/>
    <property type="molecule type" value="Genomic_DNA"/>
</dbReference>
<gene>
    <name evidence="1" type="ORF">JOB18_039970</name>
</gene>
<reference evidence="1 2" key="1">
    <citation type="journal article" date="2021" name="Sci. Rep.">
        <title>Chromosome anchoring in Senegalese sole (Solea senegalensis) reveals sex-associated markers and genome rearrangements in flatfish.</title>
        <authorList>
            <person name="Guerrero-Cozar I."/>
            <person name="Gomez-Garrido J."/>
            <person name="Berbel C."/>
            <person name="Martinez-Blanch J.F."/>
            <person name="Alioto T."/>
            <person name="Claros M.G."/>
            <person name="Gagnaire P.A."/>
            <person name="Manchado M."/>
        </authorList>
    </citation>
    <scope>NUCLEOTIDE SEQUENCE [LARGE SCALE GENOMIC DNA]</scope>
    <source>
        <strain evidence="1">Sse05_10M</strain>
    </source>
</reference>
<keyword evidence="2" id="KW-1185">Reference proteome</keyword>
<protein>
    <submittedName>
        <fullName evidence="1">IQ calmodulin-binding motif-containing protein 1 isoform X1</fullName>
    </submittedName>
</protein>
<dbReference type="GO" id="GO:0060271">
    <property type="term" value="P:cilium assembly"/>
    <property type="evidence" value="ECO:0007669"/>
    <property type="project" value="InterPro"/>
</dbReference>
<dbReference type="PANTHER" id="PTHR15673">
    <property type="entry name" value="IQ CALMODULIN-BINDING MOTIF CONTAINING PROTEIN 1"/>
    <property type="match status" value="1"/>
</dbReference>
<proteinExistence type="predicted"/>